<proteinExistence type="predicted"/>
<keyword evidence="1" id="KW-1133">Transmembrane helix</keyword>
<comment type="caution">
    <text evidence="2">The sequence shown here is derived from an EMBL/GenBank/DDBJ whole genome shotgun (WGS) entry which is preliminary data.</text>
</comment>
<accession>A0ABR1KD52</accession>
<keyword evidence="3" id="KW-1185">Reference proteome</keyword>
<reference evidence="2 3" key="1">
    <citation type="submission" date="2024-04" db="EMBL/GenBank/DDBJ databases">
        <title>Phyllosticta paracitricarpa is synonymous to the EU quarantine fungus P. citricarpa based on phylogenomic analyses.</title>
        <authorList>
            <consortium name="Lawrence Berkeley National Laboratory"/>
            <person name="Van Ingen-Buijs V.A."/>
            <person name="Van Westerhoven A.C."/>
            <person name="Haridas S."/>
            <person name="Skiadas P."/>
            <person name="Martin F."/>
            <person name="Groenewald J.Z."/>
            <person name="Crous P.W."/>
            <person name="Seidl M.F."/>
        </authorList>
    </citation>
    <scope>NUCLEOTIDE SEQUENCE [LARGE SCALE GENOMIC DNA]</scope>
    <source>
        <strain evidence="2 3">CBS 123371</strain>
    </source>
</reference>
<feature type="transmembrane region" description="Helical" evidence="1">
    <location>
        <begin position="90"/>
        <end position="111"/>
    </location>
</feature>
<dbReference type="EMBL" id="JBBPHU010000018">
    <property type="protein sequence ID" value="KAK7509360.1"/>
    <property type="molecule type" value="Genomic_DNA"/>
</dbReference>
<protein>
    <submittedName>
        <fullName evidence="2">Uncharacterized protein</fullName>
    </submittedName>
</protein>
<keyword evidence="1" id="KW-0472">Membrane</keyword>
<name>A0ABR1KD52_9PEZI</name>
<keyword evidence="1" id="KW-0812">Transmembrane</keyword>
<gene>
    <name evidence="2" type="ORF">IWZ03DRAFT_434240</name>
</gene>
<organism evidence="2 3">
    <name type="scientific">Phyllosticta citriasiana</name>
    <dbReference type="NCBI Taxonomy" id="595635"/>
    <lineage>
        <taxon>Eukaryota</taxon>
        <taxon>Fungi</taxon>
        <taxon>Dikarya</taxon>
        <taxon>Ascomycota</taxon>
        <taxon>Pezizomycotina</taxon>
        <taxon>Dothideomycetes</taxon>
        <taxon>Dothideomycetes incertae sedis</taxon>
        <taxon>Botryosphaeriales</taxon>
        <taxon>Phyllostictaceae</taxon>
        <taxon>Phyllosticta</taxon>
    </lineage>
</organism>
<evidence type="ECO:0000313" key="2">
    <source>
        <dbReference type="EMBL" id="KAK7509360.1"/>
    </source>
</evidence>
<sequence>MSELYDFSSWKLRDLRGHSGFCRAVSKVVSVGSNVAEGQLDIELQDLLYAKLARCGALRDRISSEINLAILGMNDFDFSKSNNVETSPKICIFFVVSFILTVATFGIWLVLLQETKKLTPLSEENRISRERGIERQSPLLKRLNKSRPEIMANRF</sequence>
<dbReference type="Proteomes" id="UP001363622">
    <property type="component" value="Unassembled WGS sequence"/>
</dbReference>
<evidence type="ECO:0000256" key="1">
    <source>
        <dbReference type="SAM" id="Phobius"/>
    </source>
</evidence>
<evidence type="ECO:0000313" key="3">
    <source>
        <dbReference type="Proteomes" id="UP001363622"/>
    </source>
</evidence>